<organism evidence="1 2">
    <name type="scientific">Boeremia exigua</name>
    <dbReference type="NCBI Taxonomy" id="749465"/>
    <lineage>
        <taxon>Eukaryota</taxon>
        <taxon>Fungi</taxon>
        <taxon>Dikarya</taxon>
        <taxon>Ascomycota</taxon>
        <taxon>Pezizomycotina</taxon>
        <taxon>Dothideomycetes</taxon>
        <taxon>Pleosporomycetidae</taxon>
        <taxon>Pleosporales</taxon>
        <taxon>Pleosporineae</taxon>
        <taxon>Didymellaceae</taxon>
        <taxon>Boeremia</taxon>
    </lineage>
</organism>
<dbReference type="Proteomes" id="UP001153331">
    <property type="component" value="Unassembled WGS sequence"/>
</dbReference>
<evidence type="ECO:0000313" key="2">
    <source>
        <dbReference type="Proteomes" id="UP001153331"/>
    </source>
</evidence>
<gene>
    <name evidence="1" type="ORF">OPT61_g2181</name>
</gene>
<accession>A0ACC2IME2</accession>
<dbReference type="EMBL" id="JAPHNI010000097">
    <property type="protein sequence ID" value="KAJ8116373.1"/>
    <property type="molecule type" value="Genomic_DNA"/>
</dbReference>
<comment type="caution">
    <text evidence="1">The sequence shown here is derived from an EMBL/GenBank/DDBJ whole genome shotgun (WGS) entry which is preliminary data.</text>
</comment>
<evidence type="ECO:0000313" key="1">
    <source>
        <dbReference type="EMBL" id="KAJ8116373.1"/>
    </source>
</evidence>
<keyword evidence="2" id="KW-1185">Reference proteome</keyword>
<reference evidence="1" key="1">
    <citation type="submission" date="2022-11" db="EMBL/GenBank/DDBJ databases">
        <title>Genome Sequence of Boeremia exigua.</title>
        <authorList>
            <person name="Buettner E."/>
        </authorList>
    </citation>
    <scope>NUCLEOTIDE SEQUENCE</scope>
    <source>
        <strain evidence="1">CU02</strain>
    </source>
</reference>
<protein>
    <submittedName>
        <fullName evidence="1">Uncharacterized protein</fullName>
    </submittedName>
</protein>
<proteinExistence type="predicted"/>
<name>A0ACC2IME2_9PLEO</name>
<sequence length="862" mass="97018">MASPRRPNVAINNNETVYFSLDAVDQTLFNGLDNKTRRQRFCEMIYRWREAIQVDPASAPLDGQTIADRWRSSGRHLKPRKMATVAVQADPPIVDEAGHPANLQPGQPATGPQADAQPAQPATGPQADAQPAQPANVQPVQPADTPAEQITNGQSGQPTNIPQTIPTPHVQSPLAELSPWFVCQGDFNMDKQLSPTKGQAAFIAADLGEPWKFADVVFQREPEARNALAPTTSINLFVRSDEHGRIEEQIAVKTLEVNELAKLDQEADKEAANARVEQEVGIHRLIGSTNCSHVNRYRGHGIRETKTHLIMPGQTESQIHHRKTVHLYEDFSGHGDLQQLVARHSEKGVPINEHFIWYTLRELTEALVALNKGPGHCSKPHEPATKIPASEKYKPMSVDPWVPILHLDIKLDNVFLEYNSTDYPAYPKPVLADFGVSCRGTAENIDPKHSNVILNAPRFAGTEGWHPPERYAKVVRDKPEDYIPVGDWDYLPYNWRLSEKSDIWALGLIAHRMMYSHRTDTVEDQGPNQEISVGAYTLSKESTWPDILTEGKIRAHDSHFNVLTAEISHLPDAYSARLCILVAQCLRHDIDARPTLEQLLRTCQKELSRLDGLSSSAPGKRKREDDSDSDATLLADDVTRNNKFNRYRIGEIYQPKRPRTMVDLDEDGPVREEYHRLVDRWSNLPRPTSTDQAAVINEINAHFLNVEDLQDLVGVAEDDEYGFPAYEWAVKHLISCLRKRCDPKSGIYILTESYMQRNDGNDWVEVERAFEPKIKIKILDHLLTLLNDTWEEEYSGKSEGSRNALEALRNAVGWGVLMLNTGTSGRDDPVEPRNPRLEDQSALHQGIYDWIFVKPTGAFFKG</sequence>